<name>A0A6I3SU70_9BURK</name>
<reference evidence="9 10" key="1">
    <citation type="submission" date="2019-11" db="EMBL/GenBank/DDBJ databases">
        <title>Type strains purchased from KCTC, JCM and DSMZ.</title>
        <authorList>
            <person name="Lu H."/>
        </authorList>
    </citation>
    <scope>NUCLEOTIDE SEQUENCE [LARGE SCALE GENOMIC DNA]</scope>
    <source>
        <strain evidence="9 10">KCTC 52429</strain>
    </source>
</reference>
<dbReference type="Pfam" id="PF02417">
    <property type="entry name" value="Chromate_transp"/>
    <property type="match status" value="1"/>
</dbReference>
<protein>
    <submittedName>
        <fullName evidence="9">Chromate transporter</fullName>
    </submittedName>
</protein>
<evidence type="ECO:0000256" key="3">
    <source>
        <dbReference type="ARBA" id="ARBA00022475"/>
    </source>
</evidence>
<comment type="caution">
    <text evidence="9">The sequence shown here is derived from an EMBL/GenBank/DDBJ whole genome shotgun (WGS) entry which is preliminary data.</text>
</comment>
<dbReference type="GO" id="GO:0005886">
    <property type="term" value="C:plasma membrane"/>
    <property type="evidence" value="ECO:0007669"/>
    <property type="project" value="UniProtKB-SubCell"/>
</dbReference>
<sequence length="225" mass="23500">MTSPPDAPPACPPPSSSSPASLPASPPASLSNRSDSSPDASPQPRPRSLTELFVAFTVLALQGFGGVLPVVQREMVERRRWMTQEDFIEEWALAQTMPGPNVVNLSLVIGNRYFGLRGACAALLGMLLVPSLVVLALATAYARFAANPHVAGALRGMAAVTAGMIAATGIKLAASLHRHPLPLPLTASVAVLAIVGLAFLRLPMLLVLAVLGGLGCVLTYRRLKP</sequence>
<evidence type="ECO:0000313" key="10">
    <source>
        <dbReference type="Proteomes" id="UP000430634"/>
    </source>
</evidence>
<dbReference type="Proteomes" id="UP000430634">
    <property type="component" value="Unassembled WGS sequence"/>
</dbReference>
<dbReference type="InterPro" id="IPR003370">
    <property type="entry name" value="Chromate_transpt"/>
</dbReference>
<dbReference type="EMBL" id="WNKZ01000014">
    <property type="protein sequence ID" value="MTV52594.1"/>
    <property type="molecule type" value="Genomic_DNA"/>
</dbReference>
<keyword evidence="3" id="KW-1003">Cell membrane</keyword>
<feature type="transmembrane region" description="Helical" evidence="8">
    <location>
        <begin position="153"/>
        <end position="174"/>
    </location>
</feature>
<keyword evidence="6 8" id="KW-0472">Membrane</keyword>
<evidence type="ECO:0000256" key="4">
    <source>
        <dbReference type="ARBA" id="ARBA00022692"/>
    </source>
</evidence>
<dbReference type="InterPro" id="IPR052518">
    <property type="entry name" value="CHR_Transporter"/>
</dbReference>
<feature type="compositionally biased region" description="Low complexity" evidence="7">
    <location>
        <begin position="17"/>
        <end position="31"/>
    </location>
</feature>
<feature type="transmembrane region" description="Helical" evidence="8">
    <location>
        <begin position="52"/>
        <end position="71"/>
    </location>
</feature>
<evidence type="ECO:0000256" key="5">
    <source>
        <dbReference type="ARBA" id="ARBA00022989"/>
    </source>
</evidence>
<keyword evidence="5 8" id="KW-1133">Transmembrane helix</keyword>
<dbReference type="AlphaFoldDB" id="A0A6I3SU70"/>
<gene>
    <name evidence="9" type="ORF">GM672_07575</name>
</gene>
<evidence type="ECO:0000256" key="7">
    <source>
        <dbReference type="SAM" id="MobiDB-lite"/>
    </source>
</evidence>
<feature type="region of interest" description="Disordered" evidence="7">
    <location>
        <begin position="1"/>
        <end position="45"/>
    </location>
</feature>
<dbReference type="PANTHER" id="PTHR43663">
    <property type="entry name" value="CHROMATE TRANSPORT PROTEIN-RELATED"/>
    <property type="match status" value="1"/>
</dbReference>
<evidence type="ECO:0000256" key="2">
    <source>
        <dbReference type="ARBA" id="ARBA00005262"/>
    </source>
</evidence>
<dbReference type="GO" id="GO:0015109">
    <property type="term" value="F:chromate transmembrane transporter activity"/>
    <property type="evidence" value="ECO:0007669"/>
    <property type="project" value="InterPro"/>
</dbReference>
<evidence type="ECO:0000256" key="6">
    <source>
        <dbReference type="ARBA" id="ARBA00023136"/>
    </source>
</evidence>
<comment type="subcellular location">
    <subcellularLocation>
        <location evidence="1">Cell membrane</location>
        <topology evidence="1">Multi-pass membrane protein</topology>
    </subcellularLocation>
</comment>
<organism evidence="9 10">
    <name type="scientific">Pseudoduganella buxea</name>
    <dbReference type="NCBI Taxonomy" id="1949069"/>
    <lineage>
        <taxon>Bacteria</taxon>
        <taxon>Pseudomonadati</taxon>
        <taxon>Pseudomonadota</taxon>
        <taxon>Betaproteobacteria</taxon>
        <taxon>Burkholderiales</taxon>
        <taxon>Oxalobacteraceae</taxon>
        <taxon>Telluria group</taxon>
        <taxon>Pseudoduganella</taxon>
    </lineage>
</organism>
<accession>A0A6I3SU70</accession>
<comment type="similarity">
    <text evidence="2">Belongs to the chromate ion transporter (CHR) (TC 2.A.51) family.</text>
</comment>
<dbReference type="PANTHER" id="PTHR43663:SF1">
    <property type="entry name" value="CHROMATE TRANSPORTER"/>
    <property type="match status" value="1"/>
</dbReference>
<evidence type="ECO:0000313" key="9">
    <source>
        <dbReference type="EMBL" id="MTV52594.1"/>
    </source>
</evidence>
<feature type="compositionally biased region" description="Pro residues" evidence="7">
    <location>
        <begin position="1"/>
        <end position="16"/>
    </location>
</feature>
<dbReference type="OrthoDB" id="8596378at2"/>
<evidence type="ECO:0000256" key="1">
    <source>
        <dbReference type="ARBA" id="ARBA00004651"/>
    </source>
</evidence>
<feature type="transmembrane region" description="Helical" evidence="8">
    <location>
        <begin position="205"/>
        <end position="223"/>
    </location>
</feature>
<evidence type="ECO:0000256" key="8">
    <source>
        <dbReference type="SAM" id="Phobius"/>
    </source>
</evidence>
<proteinExistence type="inferred from homology"/>
<keyword evidence="4 8" id="KW-0812">Transmembrane</keyword>
<feature type="transmembrane region" description="Helical" evidence="8">
    <location>
        <begin position="181"/>
        <end position="199"/>
    </location>
</feature>
<feature type="transmembrane region" description="Helical" evidence="8">
    <location>
        <begin position="119"/>
        <end position="141"/>
    </location>
</feature>